<evidence type="ECO:0000313" key="2">
    <source>
        <dbReference type="EMBL" id="KAL1861452.1"/>
    </source>
</evidence>
<sequence length="635" mass="68638">MTPPTIQVTHTSSPRSHKMIISPPRINLRRAASYNHSDRGPLSSSSSRFGFDHLIFNSPPPSPGLPLPQQAPRMRKPSSTPRPSRVFRCLLWLSGFLLILYLAAQSIRQGQVVPVIGWGRASDEAYEMVGQDDLPDFPTPIVVTDRRGRAKWTVSIPPNYQFPLTTKEYSDVCAKCREVAMRVHALHTHNPVEKAQITLNRGDAGNDRYFMDVKDAEKHGFLPGAVGTVFGRDGDLLGAEKNTPADKPACASSLTFVLESDDAGLGKTLMSLWTAYGLARREGRAFFVEDARWAYGDYANIFDVPPPPACRPPPRHEMIPCPRNARHLVVSSANANDVLGARVPDGDAYAEGPAAGLDRRPAQRDIFALAREGYEALFRLNSADREYVVGRVAEQRARTATSAAEGVAPHAGRIVGVHVRHGDRHPLEFQYADSYIPLAAYADAAHARLNATTLLAGGGGDHANAAVRTKSLLVLASDDPLVYDADEFRGAVRAQEQIRLAGKEELPPASSRPDKSVMHKFVDETFGWEGGFFAAMFWNLGLSPSAAAGNNAAGIGPGAAAPSAEAIRLRSLVGRAYMMDLAVLADLTEGGGVVCAVGAMGCRLLAVMMGAERAFARGEWVNVDGEFGWNGATWL</sequence>
<gene>
    <name evidence="2" type="ORF">Daus18300_008845</name>
</gene>
<organism evidence="2 3">
    <name type="scientific">Diaporthe australafricana</name>
    <dbReference type="NCBI Taxonomy" id="127596"/>
    <lineage>
        <taxon>Eukaryota</taxon>
        <taxon>Fungi</taxon>
        <taxon>Dikarya</taxon>
        <taxon>Ascomycota</taxon>
        <taxon>Pezizomycotina</taxon>
        <taxon>Sordariomycetes</taxon>
        <taxon>Sordariomycetidae</taxon>
        <taxon>Diaporthales</taxon>
        <taxon>Diaporthaceae</taxon>
        <taxon>Diaporthe</taxon>
    </lineage>
</organism>
<dbReference type="EMBL" id="JAWRVE010000086">
    <property type="protein sequence ID" value="KAL1861452.1"/>
    <property type="molecule type" value="Genomic_DNA"/>
</dbReference>
<comment type="caution">
    <text evidence="2">The sequence shown here is derived from an EMBL/GenBank/DDBJ whole genome shotgun (WGS) entry which is preliminary data.</text>
</comment>
<accession>A0ABR3WGG5</accession>
<feature type="compositionally biased region" description="Polar residues" evidence="1">
    <location>
        <begin position="1"/>
        <end position="14"/>
    </location>
</feature>
<protein>
    <submittedName>
        <fullName evidence="2">Uncharacterized protein</fullName>
    </submittedName>
</protein>
<keyword evidence="3" id="KW-1185">Reference proteome</keyword>
<proteinExistence type="predicted"/>
<reference evidence="2 3" key="1">
    <citation type="journal article" date="2024" name="IMA Fungus">
        <title>IMA Genome - F19 : A genome assembly and annotation guide to empower mycologists, including annotated draft genome sequences of Ceratocystis pirilliformis, Diaporthe australafricana, Fusarium ophioides, Paecilomyces lecythidis, and Sporothrix stenoceras.</title>
        <authorList>
            <person name="Aylward J."/>
            <person name="Wilson A.M."/>
            <person name="Visagie C.M."/>
            <person name="Spraker J."/>
            <person name="Barnes I."/>
            <person name="Buitendag C."/>
            <person name="Ceriani C."/>
            <person name="Del Mar Angel L."/>
            <person name="du Plessis D."/>
            <person name="Fuchs T."/>
            <person name="Gasser K."/>
            <person name="Kramer D."/>
            <person name="Li W."/>
            <person name="Munsamy K."/>
            <person name="Piso A."/>
            <person name="Price J.L."/>
            <person name="Sonnekus B."/>
            <person name="Thomas C."/>
            <person name="van der Nest A."/>
            <person name="van Dijk A."/>
            <person name="van Heerden A."/>
            <person name="van Vuuren N."/>
            <person name="Yilmaz N."/>
            <person name="Duong T.A."/>
            <person name="van der Merwe N.A."/>
            <person name="Wingfield M.J."/>
            <person name="Wingfield B.D."/>
        </authorList>
    </citation>
    <scope>NUCLEOTIDE SEQUENCE [LARGE SCALE GENOMIC DNA]</scope>
    <source>
        <strain evidence="2 3">CMW 18300</strain>
    </source>
</reference>
<feature type="region of interest" description="Disordered" evidence="1">
    <location>
        <begin position="61"/>
        <end position="82"/>
    </location>
</feature>
<evidence type="ECO:0000256" key="1">
    <source>
        <dbReference type="SAM" id="MobiDB-lite"/>
    </source>
</evidence>
<name>A0ABR3WGG5_9PEZI</name>
<dbReference type="PANTHER" id="PTHR13132">
    <property type="entry name" value="ALPHA- 1,6 -FUCOSYLTRANSFERASE"/>
    <property type="match status" value="1"/>
</dbReference>
<dbReference type="Proteomes" id="UP001583177">
    <property type="component" value="Unassembled WGS sequence"/>
</dbReference>
<dbReference type="PANTHER" id="PTHR13132:SF29">
    <property type="entry name" value="ALPHA-(1,6)-FUCOSYLTRANSFERASE"/>
    <property type="match status" value="1"/>
</dbReference>
<feature type="region of interest" description="Disordered" evidence="1">
    <location>
        <begin position="1"/>
        <end position="22"/>
    </location>
</feature>
<evidence type="ECO:0000313" key="3">
    <source>
        <dbReference type="Proteomes" id="UP001583177"/>
    </source>
</evidence>